<comment type="caution">
    <text evidence="2">The sequence shown here is derived from an EMBL/GenBank/DDBJ whole genome shotgun (WGS) entry which is preliminary data.</text>
</comment>
<evidence type="ECO:0000313" key="3">
    <source>
        <dbReference type="Proteomes" id="UP001309299"/>
    </source>
</evidence>
<feature type="transmembrane region" description="Helical" evidence="1">
    <location>
        <begin position="111"/>
        <end position="131"/>
    </location>
</feature>
<accession>A0AB35XEI8</accession>
<keyword evidence="1" id="KW-0812">Transmembrane</keyword>
<dbReference type="RefSeq" id="WP_334338317.1">
    <property type="nucleotide sequence ID" value="NZ_JBAKUA010000001.1"/>
</dbReference>
<protein>
    <recommendedName>
        <fullName evidence="4">Transglutaminase</fullName>
    </recommendedName>
</protein>
<feature type="transmembrane region" description="Helical" evidence="1">
    <location>
        <begin position="78"/>
        <end position="99"/>
    </location>
</feature>
<feature type="transmembrane region" description="Helical" evidence="1">
    <location>
        <begin position="26"/>
        <end position="43"/>
    </location>
</feature>
<evidence type="ECO:0008006" key="4">
    <source>
        <dbReference type="Google" id="ProtNLM"/>
    </source>
</evidence>
<sequence>GPPGRYAANRSVINHHRVHDPGRRPTYAVVATLLALSTLFAVVKLRCRPAWLVTLILTLLALACLLSGFEWAYRALDLGAVAVMTVTAIFAALVGFIVSSPQVKAVRLDRALAVVALFVTAAVSMPTVSAVGRPQLVTINAWDYWPPQSATPITVEYEDPFTGRSAKAQAVGTQIQLSVPYPGPIPNLRITSPVEIDGNSYLMERRFQEESGPYFHWFNVRQQFFNIATLGSVRDASPTITVQLTKS</sequence>
<dbReference type="Proteomes" id="UP001309299">
    <property type="component" value="Unassembled WGS sequence"/>
</dbReference>
<name>A0AB35XEI8_9ACTN</name>
<gene>
    <name evidence="2" type="ORF">V7F78_00005</name>
</gene>
<dbReference type="EMBL" id="JBAKUA010000001">
    <property type="protein sequence ID" value="MEH1545431.1"/>
    <property type="molecule type" value="Genomic_DNA"/>
</dbReference>
<evidence type="ECO:0000313" key="2">
    <source>
        <dbReference type="EMBL" id="MEH1545431.1"/>
    </source>
</evidence>
<feature type="transmembrane region" description="Helical" evidence="1">
    <location>
        <begin position="50"/>
        <end position="72"/>
    </location>
</feature>
<reference evidence="2" key="1">
    <citation type="submission" date="2024-02" db="EMBL/GenBank/DDBJ databases">
        <title>Bacterial skin colonization with Propionibacterium avidum as a risk factor for Periprosthetic Joint Infections - a single-center prospective study.</title>
        <authorList>
            <person name="Achermann Y."/>
        </authorList>
    </citation>
    <scope>NUCLEOTIDE SEQUENCE</scope>
    <source>
        <strain evidence="2">PAVI-2017310195</strain>
    </source>
</reference>
<keyword evidence="1" id="KW-1133">Transmembrane helix</keyword>
<feature type="non-terminal residue" evidence="2">
    <location>
        <position position="1"/>
    </location>
</feature>
<dbReference type="AlphaFoldDB" id="A0AB35XEI8"/>
<proteinExistence type="predicted"/>
<organism evidence="2 3">
    <name type="scientific">Cutibacterium avidum</name>
    <dbReference type="NCBI Taxonomy" id="33010"/>
    <lineage>
        <taxon>Bacteria</taxon>
        <taxon>Bacillati</taxon>
        <taxon>Actinomycetota</taxon>
        <taxon>Actinomycetes</taxon>
        <taxon>Propionibacteriales</taxon>
        <taxon>Propionibacteriaceae</taxon>
        <taxon>Cutibacterium</taxon>
    </lineage>
</organism>
<evidence type="ECO:0000256" key="1">
    <source>
        <dbReference type="SAM" id="Phobius"/>
    </source>
</evidence>
<keyword evidence="1" id="KW-0472">Membrane</keyword>